<accession>A0ABV6M7W5</accession>
<organism evidence="6 7">
    <name type="scientific">Phytohabitans kaempferiae</name>
    <dbReference type="NCBI Taxonomy" id="1620943"/>
    <lineage>
        <taxon>Bacteria</taxon>
        <taxon>Bacillati</taxon>
        <taxon>Actinomycetota</taxon>
        <taxon>Actinomycetes</taxon>
        <taxon>Micromonosporales</taxon>
        <taxon>Micromonosporaceae</taxon>
    </lineage>
</organism>
<dbReference type="SUPFAM" id="SSF50494">
    <property type="entry name" value="Trypsin-like serine proteases"/>
    <property type="match status" value="1"/>
</dbReference>
<dbReference type="Gene3D" id="2.40.10.120">
    <property type="match status" value="1"/>
</dbReference>
<evidence type="ECO:0000256" key="3">
    <source>
        <dbReference type="SAM" id="MobiDB-lite"/>
    </source>
</evidence>
<dbReference type="Proteomes" id="UP001589867">
    <property type="component" value="Unassembled WGS sequence"/>
</dbReference>
<evidence type="ECO:0000256" key="1">
    <source>
        <dbReference type="ARBA" id="ARBA00022670"/>
    </source>
</evidence>
<dbReference type="PANTHER" id="PTHR43343">
    <property type="entry name" value="PEPTIDASE S12"/>
    <property type="match status" value="1"/>
</dbReference>
<dbReference type="PRINTS" id="PR00834">
    <property type="entry name" value="PROTEASES2C"/>
</dbReference>
<evidence type="ECO:0000313" key="6">
    <source>
        <dbReference type="EMBL" id="MFC0530644.1"/>
    </source>
</evidence>
<dbReference type="SMART" id="SM00228">
    <property type="entry name" value="PDZ"/>
    <property type="match status" value="1"/>
</dbReference>
<evidence type="ECO:0000313" key="7">
    <source>
        <dbReference type="Proteomes" id="UP001589867"/>
    </source>
</evidence>
<evidence type="ECO:0000256" key="2">
    <source>
        <dbReference type="ARBA" id="ARBA00022801"/>
    </source>
</evidence>
<dbReference type="SUPFAM" id="SSF50156">
    <property type="entry name" value="PDZ domain-like"/>
    <property type="match status" value="1"/>
</dbReference>
<dbReference type="InterPro" id="IPR009003">
    <property type="entry name" value="Peptidase_S1_PA"/>
</dbReference>
<dbReference type="PANTHER" id="PTHR43343:SF3">
    <property type="entry name" value="PROTEASE DO-LIKE 8, CHLOROPLASTIC"/>
    <property type="match status" value="1"/>
</dbReference>
<dbReference type="PROSITE" id="PS50106">
    <property type="entry name" value="PDZ"/>
    <property type="match status" value="1"/>
</dbReference>
<keyword evidence="1" id="KW-0645">Protease</keyword>
<protein>
    <submittedName>
        <fullName evidence="6">Trypsin-like peptidase domain-containing protein</fullName>
    </submittedName>
</protein>
<name>A0ABV6M7W5_9ACTN</name>
<keyword evidence="4" id="KW-1133">Transmembrane helix</keyword>
<dbReference type="Gene3D" id="2.30.42.10">
    <property type="match status" value="1"/>
</dbReference>
<feature type="compositionally biased region" description="Pro residues" evidence="3">
    <location>
        <begin position="78"/>
        <end position="100"/>
    </location>
</feature>
<proteinExistence type="predicted"/>
<keyword evidence="2" id="KW-0378">Hydrolase</keyword>
<gene>
    <name evidence="6" type="ORF">ACFFIA_23560</name>
</gene>
<evidence type="ECO:0000256" key="4">
    <source>
        <dbReference type="SAM" id="Phobius"/>
    </source>
</evidence>
<feature type="region of interest" description="Disordered" evidence="3">
    <location>
        <begin position="1"/>
        <end position="200"/>
    </location>
</feature>
<keyword evidence="7" id="KW-1185">Reference proteome</keyword>
<reference evidence="6 7" key="1">
    <citation type="submission" date="2024-09" db="EMBL/GenBank/DDBJ databases">
        <authorList>
            <person name="Sun Q."/>
            <person name="Mori K."/>
        </authorList>
    </citation>
    <scope>NUCLEOTIDE SEQUENCE [LARGE SCALE GENOMIC DNA]</scope>
    <source>
        <strain evidence="6 7">TBRC 3947</strain>
    </source>
</reference>
<evidence type="ECO:0000259" key="5">
    <source>
        <dbReference type="PROSITE" id="PS50106"/>
    </source>
</evidence>
<dbReference type="InterPro" id="IPR051201">
    <property type="entry name" value="Chloro_Bact_Ser_Proteases"/>
</dbReference>
<dbReference type="InterPro" id="IPR036034">
    <property type="entry name" value="PDZ_sf"/>
</dbReference>
<dbReference type="Pfam" id="PF13180">
    <property type="entry name" value="PDZ_2"/>
    <property type="match status" value="1"/>
</dbReference>
<dbReference type="EMBL" id="JBHLUH010000049">
    <property type="protein sequence ID" value="MFC0530644.1"/>
    <property type="molecule type" value="Genomic_DNA"/>
</dbReference>
<dbReference type="InterPro" id="IPR001478">
    <property type="entry name" value="PDZ"/>
</dbReference>
<keyword evidence="4" id="KW-0472">Membrane</keyword>
<sequence length="550" mass="53903">MSDRESNPQGQPAGPDAEPSQPTPEPPAAAREQADSADQTQQMPATPPAAPAAPAGPPATAPVTPPAPPATPAGGAPATPPVPPHAAPPPGPYAPAPSPWQHPDRVHQPTWPGNAGYAGGAVPQPGPAPAGPYAPVSGPHVPTSAAPAGGLPSAHGPVSGSAAPGSVPPASGGAPHYGPYPPGQAPVWAQPPGVHPHQQRPSRFGRYALLGVAALVLMAGSGLVGGAIATAFGESGPTINRTYSAAPVISQADLPGIAAQVSGSVVSIDAGNAGGSGVVMSEDGYVLTNNHVVEGARGGNLSVVFSDGKTARASVVGTDPRTDLAVIKADGVSGLTAAKFGDSDGMQVGDTVLAIGSPLGLEGSVTSGIVSAKDRNIQTGGEQQDPFSQQRGVSSISGLIQTDAPINPGNSGGALVNTRGEVIGINTAILTAGQGSGNIGVGFAIPSNKAKTVADALRNGEKVSHPSLGVSVNDAEGGGALIVSVTENSPAAKAGLQQGDVVKKLGDKDISDSDDLVAAVQAGKVGDQVRITYTRNGQEQTATATLAEAS</sequence>
<keyword evidence="4" id="KW-0812">Transmembrane</keyword>
<dbReference type="RefSeq" id="WP_377253805.1">
    <property type="nucleotide sequence ID" value="NZ_JBHLUH010000049.1"/>
</dbReference>
<feature type="domain" description="PDZ" evidence="5">
    <location>
        <begin position="461"/>
        <end position="537"/>
    </location>
</feature>
<comment type="caution">
    <text evidence="6">The sequence shown here is derived from an EMBL/GenBank/DDBJ whole genome shotgun (WGS) entry which is preliminary data.</text>
</comment>
<feature type="compositionally biased region" description="Pro residues" evidence="3">
    <location>
        <begin position="45"/>
        <end position="71"/>
    </location>
</feature>
<dbReference type="InterPro" id="IPR001940">
    <property type="entry name" value="Peptidase_S1C"/>
</dbReference>
<dbReference type="Pfam" id="PF13365">
    <property type="entry name" value="Trypsin_2"/>
    <property type="match status" value="1"/>
</dbReference>
<feature type="transmembrane region" description="Helical" evidence="4">
    <location>
        <begin position="207"/>
        <end position="232"/>
    </location>
</feature>
<feature type="compositionally biased region" description="Low complexity" evidence="3">
    <location>
        <begin position="152"/>
        <end position="177"/>
    </location>
</feature>